<keyword evidence="6" id="KW-1185">Reference proteome</keyword>
<feature type="region of interest" description="Disordered" evidence="2">
    <location>
        <begin position="331"/>
        <end position="353"/>
    </location>
</feature>
<feature type="compositionally biased region" description="Polar residues" evidence="2">
    <location>
        <begin position="913"/>
        <end position="937"/>
    </location>
</feature>
<dbReference type="Pfam" id="PF24925">
    <property type="entry name" value="DUF7746"/>
    <property type="match status" value="1"/>
</dbReference>
<dbReference type="GO" id="GO:0008270">
    <property type="term" value="F:zinc ion binding"/>
    <property type="evidence" value="ECO:0007669"/>
    <property type="project" value="UniProtKB-KW"/>
</dbReference>
<dbReference type="EMBL" id="CM000848">
    <property type="protein sequence ID" value="KRH13009.1"/>
    <property type="molecule type" value="Genomic_DNA"/>
</dbReference>
<dbReference type="Pfam" id="PF00098">
    <property type="entry name" value="zf-CCHC"/>
    <property type="match status" value="1"/>
</dbReference>
<dbReference type="Gene3D" id="4.10.60.10">
    <property type="entry name" value="Zinc finger, CCHC-type"/>
    <property type="match status" value="1"/>
</dbReference>
<dbReference type="OMA" id="GHISKFW"/>
<accession>A0A0R0G483</accession>
<evidence type="ECO:0000313" key="6">
    <source>
        <dbReference type="Proteomes" id="UP000008827"/>
    </source>
</evidence>
<dbReference type="SMART" id="SM00343">
    <property type="entry name" value="ZnF_C2HC"/>
    <property type="match status" value="1"/>
</dbReference>
<sequence length="955" mass="108977">MGIDAAVLMCLRDIRHNQFEDSLIGTVETSLRQGPIYFNCYPNKIVSLMDRNILDSLFLNIHFHGLDMKEGSIPAALIYRIQYKVMNTCASRVPLKPQKGERTLFITDMTKANVSLPRKIKWDEVTLPERWIMDKATPGRPKVDPITNNLMMLSDNFSIDKETLRKDFYSPENEPQRRWFFQHYKAKDGELIQSKLPPTTQYQLPNIKDSNNKPVMAIPFKTKDVNEEVTSRDIKSLMEQANYTNKYLQALGETIKTKVVPKQKSIEEASPSVPIEKPLFKPSKVSDNHSELLNKIGSLLKVIPDTPQASENTSKMVTRSTSKLINVINEDSDQNSDNTTEIGSVSEKNINPLNSKHWKTPSKLYYQRPTAPDLLLEERGENNFKSFSANNIYEWNIDAQTEYNIMNTLQHMTMVATAYQTSHECSEETIIDILVAGFSGKLKGWWDNYLTNEEKSKIYSAVKTDLNGKVISNDDDKEIPDAVNTLIFTIAQHFIGDPSLWKDRSAELLSNLKCRTLADFRWYRDTFLTRVYTRKDSQQPFWKEKFLAGLPRSLGDKVRDKIRSQSANGDIPYENLSYGQLISYVQKVALKICQDDKIQRQLAKEKAQTKRDLGSFCEQFGLPACPKQKKKQTSRKEAQDHKPANRRRFSKQRYSQKPSTSREMENPKQKIKSKITCYNCGKQGHISKYCRLKKKLRNLNLEPAIEEKINNLLIETSEEETETSSSVLSDENLNLIQQDDQLSSTDDEDGQINTLTREQDLLFEAINSIPDPQEKKVFLEKLKKTLEVKPRQKDFITNNKFDVSNILKRLENSSTKPTTIQDLQTEINNLKRENISRALPTLYLTTSPVNFYRKFLMPPKVSNSSGRGGRSSTKGKEVLLALPEPITKKATTTSSGSPTQTGSSTQKGKLEGSLTQTTTVKSESSTQESPKPTTPKQTVADYVWSITTLLGLRRI</sequence>
<dbReference type="AlphaFoldDB" id="A0A0R0G483"/>
<feature type="domain" description="CCHC-type" evidence="3">
    <location>
        <begin position="677"/>
        <end position="691"/>
    </location>
</feature>
<dbReference type="GO" id="GO:0003676">
    <property type="term" value="F:nucleic acid binding"/>
    <property type="evidence" value="ECO:0007669"/>
    <property type="project" value="InterPro"/>
</dbReference>
<feature type="compositionally biased region" description="Basic and acidic residues" evidence="2">
    <location>
        <begin position="634"/>
        <end position="643"/>
    </location>
</feature>
<organism evidence="4">
    <name type="scientific">Glycine max</name>
    <name type="common">Soybean</name>
    <name type="synonym">Glycine hispida</name>
    <dbReference type="NCBI Taxonomy" id="3847"/>
    <lineage>
        <taxon>Eukaryota</taxon>
        <taxon>Viridiplantae</taxon>
        <taxon>Streptophyta</taxon>
        <taxon>Embryophyta</taxon>
        <taxon>Tracheophyta</taxon>
        <taxon>Spermatophyta</taxon>
        <taxon>Magnoliopsida</taxon>
        <taxon>eudicotyledons</taxon>
        <taxon>Gunneridae</taxon>
        <taxon>Pentapetalae</taxon>
        <taxon>rosids</taxon>
        <taxon>fabids</taxon>
        <taxon>Fabales</taxon>
        <taxon>Fabaceae</taxon>
        <taxon>Papilionoideae</taxon>
        <taxon>50 kb inversion clade</taxon>
        <taxon>NPAAA clade</taxon>
        <taxon>indigoferoid/millettioid clade</taxon>
        <taxon>Phaseoleae</taxon>
        <taxon>Glycine</taxon>
        <taxon>Glycine subgen. Soja</taxon>
    </lineage>
</organism>
<dbReference type="InterPro" id="IPR056648">
    <property type="entry name" value="DUF7746"/>
</dbReference>
<dbReference type="InParanoid" id="A0A0R0G483"/>
<evidence type="ECO:0000256" key="2">
    <source>
        <dbReference type="SAM" id="MobiDB-lite"/>
    </source>
</evidence>
<dbReference type="Pfam" id="PF22909">
    <property type="entry name" value="Caulimovir_coat_dom"/>
    <property type="match status" value="1"/>
</dbReference>
<feature type="region of interest" description="Disordered" evidence="2">
    <location>
        <begin position="627"/>
        <end position="670"/>
    </location>
</feature>
<dbReference type="PANTHER" id="PTHR46249:SF29">
    <property type="entry name" value="VIRAL MOVEMENT PROTEIN"/>
    <property type="match status" value="1"/>
</dbReference>
<evidence type="ECO:0000313" key="4">
    <source>
        <dbReference type="EMBL" id="KRH13009.1"/>
    </source>
</evidence>
<reference evidence="4 5" key="1">
    <citation type="journal article" date="2010" name="Nature">
        <title>Genome sequence of the palaeopolyploid soybean.</title>
        <authorList>
            <person name="Schmutz J."/>
            <person name="Cannon S.B."/>
            <person name="Schlueter J."/>
            <person name="Ma J."/>
            <person name="Mitros T."/>
            <person name="Nelson W."/>
            <person name="Hyten D.L."/>
            <person name="Song Q."/>
            <person name="Thelen J.J."/>
            <person name="Cheng J."/>
            <person name="Xu D."/>
            <person name="Hellsten U."/>
            <person name="May G.D."/>
            <person name="Yu Y."/>
            <person name="Sakurai T."/>
            <person name="Umezawa T."/>
            <person name="Bhattacharyya M.K."/>
            <person name="Sandhu D."/>
            <person name="Valliyodan B."/>
            <person name="Lindquist E."/>
            <person name="Peto M."/>
            <person name="Grant D."/>
            <person name="Shu S."/>
            <person name="Goodstein D."/>
            <person name="Barry K."/>
            <person name="Futrell-Griggs M."/>
            <person name="Abernathy B."/>
            <person name="Du J."/>
            <person name="Tian Z."/>
            <person name="Zhu L."/>
            <person name="Gill N."/>
            <person name="Joshi T."/>
            <person name="Libault M."/>
            <person name="Sethuraman A."/>
            <person name="Zhang X.-C."/>
            <person name="Shinozaki K."/>
            <person name="Nguyen H.T."/>
            <person name="Wing R.A."/>
            <person name="Cregan P."/>
            <person name="Specht J."/>
            <person name="Grimwood J."/>
            <person name="Rokhsar D."/>
            <person name="Stacey G."/>
            <person name="Shoemaker R.C."/>
            <person name="Jackson S.A."/>
        </authorList>
    </citation>
    <scope>NUCLEOTIDE SEQUENCE</scope>
    <source>
        <strain evidence="5">cv. Williams 82</strain>
        <tissue evidence="4">Callus</tissue>
    </source>
</reference>
<dbReference type="PANTHER" id="PTHR46249">
    <property type="entry name" value="CCHC-TYPE DOMAIN-CONTAINING PROTEIN-RELATED"/>
    <property type="match status" value="1"/>
</dbReference>
<dbReference type="EnsemblPlants" id="KRH13009">
    <property type="protein sequence ID" value="KRH13009"/>
    <property type="gene ID" value="GLYMA_15G210900"/>
</dbReference>
<dbReference type="Proteomes" id="UP000008827">
    <property type="component" value="Chromosome 15"/>
</dbReference>
<dbReference type="PROSITE" id="PS50158">
    <property type="entry name" value="ZF_CCHC"/>
    <property type="match status" value="1"/>
</dbReference>
<evidence type="ECO:0000256" key="1">
    <source>
        <dbReference type="PROSITE-ProRule" id="PRU00047"/>
    </source>
</evidence>
<feature type="region of interest" description="Disordered" evidence="2">
    <location>
        <begin position="883"/>
        <end position="937"/>
    </location>
</feature>
<dbReference type="InterPro" id="IPR001878">
    <property type="entry name" value="Znf_CCHC"/>
</dbReference>
<keyword evidence="1" id="KW-0863">Zinc-finger</keyword>
<feature type="compositionally biased region" description="Low complexity" evidence="2">
    <location>
        <begin position="891"/>
        <end position="906"/>
    </location>
</feature>
<keyword evidence="1" id="KW-0479">Metal-binding</keyword>
<dbReference type="Gramene" id="KRH13009">
    <property type="protein sequence ID" value="KRH13009"/>
    <property type="gene ID" value="GLYMA_15G210900"/>
</dbReference>
<name>A0A0R0G483_SOYBN</name>
<keyword evidence="1" id="KW-0862">Zinc</keyword>
<dbReference type="Pfam" id="PF01107">
    <property type="entry name" value="MP"/>
    <property type="match status" value="1"/>
</dbReference>
<proteinExistence type="predicted"/>
<feature type="compositionally biased region" description="Polar residues" evidence="2">
    <location>
        <begin position="335"/>
        <end position="353"/>
    </location>
</feature>
<evidence type="ECO:0000259" key="3">
    <source>
        <dbReference type="PROSITE" id="PS50158"/>
    </source>
</evidence>
<reference evidence="4" key="3">
    <citation type="submission" date="2018-07" db="EMBL/GenBank/DDBJ databases">
        <title>WGS assembly of Glycine max.</title>
        <authorList>
            <person name="Schmutz J."/>
            <person name="Cannon S."/>
            <person name="Schlueter J."/>
            <person name="Ma J."/>
            <person name="Mitros T."/>
            <person name="Nelson W."/>
            <person name="Hyten D."/>
            <person name="Song Q."/>
            <person name="Thelen J."/>
            <person name="Cheng J."/>
            <person name="Xu D."/>
            <person name="Hellsten U."/>
            <person name="May G."/>
            <person name="Yu Y."/>
            <person name="Sakurai T."/>
            <person name="Umezawa T."/>
            <person name="Bhattacharyya M."/>
            <person name="Sandhu D."/>
            <person name="Valliyodan B."/>
            <person name="Lindquist E."/>
            <person name="Peto M."/>
            <person name="Grant D."/>
            <person name="Shu S."/>
            <person name="Goodstein D."/>
            <person name="Barry K."/>
            <person name="Futrell-Griggs M."/>
            <person name="Abernathy B."/>
            <person name="Du J."/>
            <person name="Tian Z."/>
            <person name="Zhu L."/>
            <person name="Gill N."/>
            <person name="Joshi T."/>
            <person name="Libault M."/>
            <person name="Sethuraman A."/>
            <person name="Zhang X."/>
            <person name="Shinozaki K."/>
            <person name="Nguyen H."/>
            <person name="Wing R."/>
            <person name="Cregan P."/>
            <person name="Specht J."/>
            <person name="Grimwood J."/>
            <person name="Rokhsar D."/>
            <person name="Stacey G."/>
            <person name="Shoemaker R."/>
            <person name="Jackson S."/>
        </authorList>
    </citation>
    <scope>NUCLEOTIDE SEQUENCE</scope>
    <source>
        <tissue evidence="4">Callus</tissue>
    </source>
</reference>
<dbReference type="InterPro" id="IPR036875">
    <property type="entry name" value="Znf_CCHC_sf"/>
</dbReference>
<dbReference type="InterPro" id="IPR056010">
    <property type="entry name" value="DUF7588"/>
</dbReference>
<dbReference type="Pfam" id="PF24496">
    <property type="entry name" value="DUF7588"/>
    <property type="match status" value="1"/>
</dbReference>
<dbReference type="SUPFAM" id="SSF57756">
    <property type="entry name" value="Retrovirus zinc finger-like domains"/>
    <property type="match status" value="1"/>
</dbReference>
<evidence type="ECO:0000313" key="5">
    <source>
        <dbReference type="EnsemblPlants" id="KRH13009"/>
    </source>
</evidence>
<protein>
    <recommendedName>
        <fullName evidence="3">CCHC-type domain-containing protein</fullName>
    </recommendedName>
</protein>
<dbReference type="InterPro" id="IPR028919">
    <property type="entry name" value="Viral_movement"/>
</dbReference>
<reference evidence="5" key="2">
    <citation type="submission" date="2018-02" db="UniProtKB">
        <authorList>
            <consortium name="EnsemblPlants"/>
        </authorList>
    </citation>
    <scope>IDENTIFICATION</scope>
    <source>
        <strain evidence="5">Williams 82</strain>
    </source>
</reference>
<gene>
    <name evidence="4" type="ORF">GLYMA_15G210900</name>
</gene>